<dbReference type="Pfam" id="PF07508">
    <property type="entry name" value="Recombinase"/>
    <property type="match status" value="1"/>
</dbReference>
<accession>A0ABV6W255</accession>
<feature type="domain" description="Recombinase" evidence="2">
    <location>
        <begin position="18"/>
        <end position="102"/>
    </location>
</feature>
<evidence type="ECO:0000256" key="1">
    <source>
        <dbReference type="SAM" id="MobiDB-lite"/>
    </source>
</evidence>
<gene>
    <name evidence="3" type="ORF">ACEZDE_26080</name>
</gene>
<dbReference type="InterPro" id="IPR011109">
    <property type="entry name" value="DNA_bind_recombinase_dom"/>
</dbReference>
<evidence type="ECO:0000313" key="4">
    <source>
        <dbReference type="Proteomes" id="UP001592531"/>
    </source>
</evidence>
<evidence type="ECO:0000313" key="3">
    <source>
        <dbReference type="EMBL" id="MFC1420080.1"/>
    </source>
</evidence>
<comment type="caution">
    <text evidence="3">The sequence shown here is derived from an EMBL/GenBank/DDBJ whole genome shotgun (WGS) entry which is preliminary data.</text>
</comment>
<protein>
    <submittedName>
        <fullName evidence="3">Recombinase family protein</fullName>
    </submittedName>
</protein>
<dbReference type="InterPro" id="IPR038109">
    <property type="entry name" value="DNA_bind_recomb_sf"/>
</dbReference>
<evidence type="ECO:0000259" key="2">
    <source>
        <dbReference type="Pfam" id="PF07508"/>
    </source>
</evidence>
<feature type="region of interest" description="Disordered" evidence="1">
    <location>
        <begin position="286"/>
        <end position="308"/>
    </location>
</feature>
<name>A0ABV6W255_9ACTN</name>
<dbReference type="EMBL" id="JBHFAB010000023">
    <property type="protein sequence ID" value="MFC1420080.1"/>
    <property type="molecule type" value="Genomic_DNA"/>
</dbReference>
<proteinExistence type="predicted"/>
<keyword evidence="4" id="KW-1185">Reference proteome</keyword>
<reference evidence="3 4" key="1">
    <citation type="submission" date="2024-09" db="EMBL/GenBank/DDBJ databases">
        <authorList>
            <person name="Lee S.D."/>
        </authorList>
    </citation>
    <scope>NUCLEOTIDE SEQUENCE [LARGE SCALE GENOMIC DNA]</scope>
    <source>
        <strain evidence="3 4">N8-3</strain>
    </source>
</reference>
<dbReference type="Proteomes" id="UP001592531">
    <property type="component" value="Unassembled WGS sequence"/>
</dbReference>
<dbReference type="RefSeq" id="WP_380540625.1">
    <property type="nucleotide sequence ID" value="NZ_JBHFAB010000023.1"/>
</dbReference>
<feature type="compositionally biased region" description="Basic and acidic residues" evidence="1">
    <location>
        <begin position="299"/>
        <end position="308"/>
    </location>
</feature>
<dbReference type="Gene3D" id="3.90.1750.20">
    <property type="entry name" value="Putative Large Serine Recombinase, Chain B, Domain 2"/>
    <property type="match status" value="1"/>
</dbReference>
<sequence>MARLYGFTDQSRNQLHEAETEAIRQTVSRIFGGMNRNQAIAWMAEAGYRTTQGGLWANWPLTRLLTNPAIAGLRKDPETGELVPTGGPAPLTPEEFHRLQPILARASGARTGAAHDRDYWASQVLTCGLSEDPMIGSPNPSGTPAYRCGTCRRVQIVAEPVEDFLSDIIVGELSRPERMQQLRQALEQVKALVTNLRAEETALVGQRTELADALAAQEIAVADFKEGTRANTERLEEVRSRLRYLEQVANLDLGDGTDLASWWKNASPATRAGAARLTFKKVVVHPATGRNPHPDEDEIRDRLDVHLN</sequence>
<organism evidence="3 4">
    <name type="scientific">Streptacidiphilus cavernicola</name>
    <dbReference type="NCBI Taxonomy" id="3342716"/>
    <lineage>
        <taxon>Bacteria</taxon>
        <taxon>Bacillati</taxon>
        <taxon>Actinomycetota</taxon>
        <taxon>Actinomycetes</taxon>
        <taxon>Kitasatosporales</taxon>
        <taxon>Streptomycetaceae</taxon>
        <taxon>Streptacidiphilus</taxon>
    </lineage>
</organism>